<proteinExistence type="predicted"/>
<dbReference type="RefSeq" id="WP_165566394.1">
    <property type="nucleotide sequence ID" value="NZ_SAYU02000016.1"/>
</dbReference>
<dbReference type="Proteomes" id="UP000287866">
    <property type="component" value="Unassembled WGS sequence"/>
</dbReference>
<dbReference type="EMBL" id="SAYU02000016">
    <property type="protein sequence ID" value="NHA67785.1"/>
    <property type="molecule type" value="Genomic_DNA"/>
</dbReference>
<keyword evidence="3" id="KW-1185">Reference proteome</keyword>
<sequence length="67" mass="7012">MTGSPPPGPDTSDPATTAPEPPETGDDTVDDALRELARVPADDLDNQLETGERLQQTLRARLGDLGG</sequence>
<accession>A0A8T6R4R4</accession>
<dbReference type="AlphaFoldDB" id="A0A8T6R4R4"/>
<evidence type="ECO:0000256" key="1">
    <source>
        <dbReference type="SAM" id="MobiDB-lite"/>
    </source>
</evidence>
<organism evidence="2 3">
    <name type="scientific">Phycicoccus flavus</name>
    <dbReference type="NCBI Taxonomy" id="2502783"/>
    <lineage>
        <taxon>Bacteria</taxon>
        <taxon>Bacillati</taxon>
        <taxon>Actinomycetota</taxon>
        <taxon>Actinomycetes</taxon>
        <taxon>Micrococcales</taxon>
        <taxon>Intrasporangiaceae</taxon>
        <taxon>Phycicoccus</taxon>
    </lineage>
</organism>
<name>A0A8T6R4R4_9MICO</name>
<protein>
    <submittedName>
        <fullName evidence="2">Uncharacterized protein</fullName>
    </submittedName>
</protein>
<feature type="region of interest" description="Disordered" evidence="1">
    <location>
        <begin position="1"/>
        <end position="32"/>
    </location>
</feature>
<evidence type="ECO:0000313" key="2">
    <source>
        <dbReference type="EMBL" id="NHA67785.1"/>
    </source>
</evidence>
<reference evidence="2" key="1">
    <citation type="submission" date="2020-03" db="EMBL/GenBank/DDBJ databases">
        <title>Phycicoccus flavus sp. nov., a novel endophytic actinobacterium isolated from branch of Kandelia candel.</title>
        <authorList>
            <person name="Tuo L."/>
        </authorList>
    </citation>
    <scope>NUCLEOTIDE SEQUENCE</scope>
    <source>
        <strain evidence="2">CMS6Z-2</strain>
    </source>
</reference>
<gene>
    <name evidence="2" type="ORF">EPD83_006940</name>
</gene>
<evidence type="ECO:0000313" key="3">
    <source>
        <dbReference type="Proteomes" id="UP000287866"/>
    </source>
</evidence>
<comment type="caution">
    <text evidence="2">The sequence shown here is derived from an EMBL/GenBank/DDBJ whole genome shotgun (WGS) entry which is preliminary data.</text>
</comment>